<evidence type="ECO:0000259" key="1">
    <source>
        <dbReference type="Pfam" id="PF25298"/>
    </source>
</evidence>
<proteinExistence type="predicted"/>
<dbReference type="Proteomes" id="UP000821853">
    <property type="component" value="Chromosome 8"/>
</dbReference>
<dbReference type="OrthoDB" id="6509976at2759"/>
<dbReference type="InterPro" id="IPR057251">
    <property type="entry name" value="FP_C"/>
</dbReference>
<organism evidence="2 3">
    <name type="scientific">Haemaphysalis longicornis</name>
    <name type="common">Bush tick</name>
    <dbReference type="NCBI Taxonomy" id="44386"/>
    <lineage>
        <taxon>Eukaryota</taxon>
        <taxon>Metazoa</taxon>
        <taxon>Ecdysozoa</taxon>
        <taxon>Arthropoda</taxon>
        <taxon>Chelicerata</taxon>
        <taxon>Arachnida</taxon>
        <taxon>Acari</taxon>
        <taxon>Parasitiformes</taxon>
        <taxon>Ixodida</taxon>
        <taxon>Ixodoidea</taxon>
        <taxon>Ixodidae</taxon>
        <taxon>Haemaphysalinae</taxon>
        <taxon>Haemaphysalis</taxon>
    </lineage>
</organism>
<protein>
    <recommendedName>
        <fullName evidence="1">FP protein C-terminal domain-containing protein</fullName>
    </recommendedName>
</protein>
<dbReference type="Pfam" id="PF25298">
    <property type="entry name" value="Baculo_FP_2nd"/>
    <property type="match status" value="1"/>
</dbReference>
<name>A0A9J6GLX1_HAELO</name>
<accession>A0A9J6GLX1</accession>
<dbReference type="EMBL" id="JABSTR010000010">
    <property type="protein sequence ID" value="KAH9379438.1"/>
    <property type="molecule type" value="Genomic_DNA"/>
</dbReference>
<evidence type="ECO:0000313" key="2">
    <source>
        <dbReference type="EMBL" id="KAH9379438.1"/>
    </source>
</evidence>
<sequence length="268" mass="31097">MKDIGAEAQRKCKGEYKRWVDSALWKSSRSRIRPDPRLLIQRRGFQRYFEHHRIALQSSWEATIGYLCKGRHHEWLLSLVKVRTWSPSTSTEITHLLEANEALQDENKGLTWRVDELEQYTRLNNLEIKGISSDEDPVDVVKKIGDVLKEPVSSHDIDTCHRIPTRKPGETNIVVRFVRRDKRHALLAKARKQKLTTKQLRLSQANAVYVNEHLTQANQQLLGAAIASKKEVAWKFVWTSGGKVFVRKDEQMDAVRVQDLCDFTKMTK</sequence>
<comment type="caution">
    <text evidence="2">The sequence shown here is derived from an EMBL/GenBank/DDBJ whole genome shotgun (WGS) entry which is preliminary data.</text>
</comment>
<dbReference type="AlphaFoldDB" id="A0A9J6GLX1"/>
<feature type="domain" description="FP protein C-terminal" evidence="1">
    <location>
        <begin position="215"/>
        <end position="266"/>
    </location>
</feature>
<reference evidence="2 3" key="1">
    <citation type="journal article" date="2020" name="Cell">
        <title>Large-Scale Comparative Analyses of Tick Genomes Elucidate Their Genetic Diversity and Vector Capacities.</title>
        <authorList>
            <consortium name="Tick Genome and Microbiome Consortium (TIGMIC)"/>
            <person name="Jia N."/>
            <person name="Wang J."/>
            <person name="Shi W."/>
            <person name="Du L."/>
            <person name="Sun Y."/>
            <person name="Zhan W."/>
            <person name="Jiang J.F."/>
            <person name="Wang Q."/>
            <person name="Zhang B."/>
            <person name="Ji P."/>
            <person name="Bell-Sakyi L."/>
            <person name="Cui X.M."/>
            <person name="Yuan T.T."/>
            <person name="Jiang B.G."/>
            <person name="Yang W.F."/>
            <person name="Lam T.T."/>
            <person name="Chang Q.C."/>
            <person name="Ding S.J."/>
            <person name="Wang X.J."/>
            <person name="Zhu J.G."/>
            <person name="Ruan X.D."/>
            <person name="Zhao L."/>
            <person name="Wei J.T."/>
            <person name="Ye R.Z."/>
            <person name="Que T.C."/>
            <person name="Du C.H."/>
            <person name="Zhou Y.H."/>
            <person name="Cheng J.X."/>
            <person name="Dai P.F."/>
            <person name="Guo W.B."/>
            <person name="Han X.H."/>
            <person name="Huang E.J."/>
            <person name="Li L.F."/>
            <person name="Wei W."/>
            <person name="Gao Y.C."/>
            <person name="Liu J.Z."/>
            <person name="Shao H.Z."/>
            <person name="Wang X."/>
            <person name="Wang C.C."/>
            <person name="Yang T.C."/>
            <person name="Huo Q.B."/>
            <person name="Li W."/>
            <person name="Chen H.Y."/>
            <person name="Chen S.E."/>
            <person name="Zhou L.G."/>
            <person name="Ni X.B."/>
            <person name="Tian J.H."/>
            <person name="Sheng Y."/>
            <person name="Liu T."/>
            <person name="Pan Y.S."/>
            <person name="Xia L.Y."/>
            <person name="Li J."/>
            <person name="Zhao F."/>
            <person name="Cao W.C."/>
        </authorList>
    </citation>
    <scope>NUCLEOTIDE SEQUENCE [LARGE SCALE GENOMIC DNA]</scope>
    <source>
        <strain evidence="2">HaeL-2018</strain>
    </source>
</reference>
<gene>
    <name evidence="2" type="ORF">HPB48_008113</name>
</gene>
<keyword evidence="3" id="KW-1185">Reference proteome</keyword>
<dbReference type="VEuPathDB" id="VectorBase:HLOH_043421"/>
<evidence type="ECO:0000313" key="3">
    <source>
        <dbReference type="Proteomes" id="UP000821853"/>
    </source>
</evidence>
<dbReference type="Gene3D" id="3.30.70.1820">
    <property type="entry name" value="L1 transposable element, RRM domain"/>
    <property type="match status" value="1"/>
</dbReference>